<dbReference type="Proteomes" id="UP000821853">
    <property type="component" value="Chromosome 8"/>
</dbReference>
<proteinExistence type="predicted"/>
<keyword evidence="2" id="KW-1185">Reference proteome</keyword>
<dbReference type="AlphaFoldDB" id="A0A9J6GYM7"/>
<reference evidence="1 2" key="1">
    <citation type="journal article" date="2020" name="Cell">
        <title>Large-Scale Comparative Analyses of Tick Genomes Elucidate Their Genetic Diversity and Vector Capacities.</title>
        <authorList>
            <consortium name="Tick Genome and Microbiome Consortium (TIGMIC)"/>
            <person name="Jia N."/>
            <person name="Wang J."/>
            <person name="Shi W."/>
            <person name="Du L."/>
            <person name="Sun Y."/>
            <person name="Zhan W."/>
            <person name="Jiang J.F."/>
            <person name="Wang Q."/>
            <person name="Zhang B."/>
            <person name="Ji P."/>
            <person name="Bell-Sakyi L."/>
            <person name="Cui X.M."/>
            <person name="Yuan T.T."/>
            <person name="Jiang B.G."/>
            <person name="Yang W.F."/>
            <person name="Lam T.T."/>
            <person name="Chang Q.C."/>
            <person name="Ding S.J."/>
            <person name="Wang X.J."/>
            <person name="Zhu J.G."/>
            <person name="Ruan X.D."/>
            <person name="Zhao L."/>
            <person name="Wei J.T."/>
            <person name="Ye R.Z."/>
            <person name="Que T.C."/>
            <person name="Du C.H."/>
            <person name="Zhou Y.H."/>
            <person name="Cheng J.X."/>
            <person name="Dai P.F."/>
            <person name="Guo W.B."/>
            <person name="Han X.H."/>
            <person name="Huang E.J."/>
            <person name="Li L.F."/>
            <person name="Wei W."/>
            <person name="Gao Y.C."/>
            <person name="Liu J.Z."/>
            <person name="Shao H.Z."/>
            <person name="Wang X."/>
            <person name="Wang C.C."/>
            <person name="Yang T.C."/>
            <person name="Huo Q.B."/>
            <person name="Li W."/>
            <person name="Chen H.Y."/>
            <person name="Chen S.E."/>
            <person name="Zhou L.G."/>
            <person name="Ni X.B."/>
            <person name="Tian J.H."/>
            <person name="Sheng Y."/>
            <person name="Liu T."/>
            <person name="Pan Y.S."/>
            <person name="Xia L.Y."/>
            <person name="Li J."/>
            <person name="Zhao F."/>
            <person name="Cao W.C."/>
        </authorList>
    </citation>
    <scope>NUCLEOTIDE SEQUENCE [LARGE SCALE GENOMIC DNA]</scope>
    <source>
        <strain evidence="1">HaeL-2018</strain>
    </source>
</reference>
<dbReference type="EMBL" id="JABSTR010000010">
    <property type="protein sequence ID" value="KAH9380581.1"/>
    <property type="molecule type" value="Genomic_DNA"/>
</dbReference>
<comment type="caution">
    <text evidence="1">The sequence shown here is derived from an EMBL/GenBank/DDBJ whole genome shotgun (WGS) entry which is preliminary data.</text>
</comment>
<sequence>MDSDQAAVTELAVLAVAADWEEVSEASMVAAVKTLADQQEAEDIPETAVSEVVAPDVALTDKALEAMSVHQAVAYMVLEEAHTAVDSAEAHRAWARLVDFHVVCSAG</sequence>
<name>A0A9J6GYM7_HAELO</name>
<protein>
    <submittedName>
        <fullName evidence="1">Uncharacterized protein</fullName>
    </submittedName>
</protein>
<organism evidence="1 2">
    <name type="scientific">Haemaphysalis longicornis</name>
    <name type="common">Bush tick</name>
    <dbReference type="NCBI Taxonomy" id="44386"/>
    <lineage>
        <taxon>Eukaryota</taxon>
        <taxon>Metazoa</taxon>
        <taxon>Ecdysozoa</taxon>
        <taxon>Arthropoda</taxon>
        <taxon>Chelicerata</taxon>
        <taxon>Arachnida</taxon>
        <taxon>Acari</taxon>
        <taxon>Parasitiformes</taxon>
        <taxon>Ixodida</taxon>
        <taxon>Ixodoidea</taxon>
        <taxon>Ixodidae</taxon>
        <taxon>Haemaphysalinae</taxon>
        <taxon>Haemaphysalis</taxon>
    </lineage>
</organism>
<dbReference type="VEuPathDB" id="VectorBase:HLOH_051086"/>
<accession>A0A9J6GYM7</accession>
<evidence type="ECO:0000313" key="2">
    <source>
        <dbReference type="Proteomes" id="UP000821853"/>
    </source>
</evidence>
<gene>
    <name evidence="1" type="ORF">HPB48_017309</name>
</gene>
<evidence type="ECO:0000313" key="1">
    <source>
        <dbReference type="EMBL" id="KAH9380581.1"/>
    </source>
</evidence>